<dbReference type="STRING" id="3218.A0A2K1JIB3"/>
<dbReference type="Pfam" id="PF00689">
    <property type="entry name" value="Cation_ATPase_C"/>
    <property type="match status" value="1"/>
</dbReference>
<dbReference type="Gene3D" id="3.40.1110.10">
    <property type="entry name" value="Calcium-transporting ATPase, cytoplasmic domain N"/>
    <property type="match status" value="1"/>
</dbReference>
<dbReference type="PROSITE" id="PS00154">
    <property type="entry name" value="ATPASE_E1_E2"/>
    <property type="match status" value="1"/>
</dbReference>
<evidence type="ECO:0000256" key="6">
    <source>
        <dbReference type="ARBA" id="ARBA00022723"/>
    </source>
</evidence>
<reference evidence="18 20" key="1">
    <citation type="journal article" date="2008" name="Science">
        <title>The Physcomitrella genome reveals evolutionary insights into the conquest of land by plants.</title>
        <authorList>
            <person name="Rensing S."/>
            <person name="Lang D."/>
            <person name="Zimmer A."/>
            <person name="Terry A."/>
            <person name="Salamov A."/>
            <person name="Shapiro H."/>
            <person name="Nishiyama T."/>
            <person name="Perroud P.-F."/>
            <person name="Lindquist E."/>
            <person name="Kamisugi Y."/>
            <person name="Tanahashi T."/>
            <person name="Sakakibara K."/>
            <person name="Fujita T."/>
            <person name="Oishi K."/>
            <person name="Shin-I T."/>
            <person name="Kuroki Y."/>
            <person name="Toyoda A."/>
            <person name="Suzuki Y."/>
            <person name="Hashimoto A."/>
            <person name="Yamaguchi K."/>
            <person name="Sugano A."/>
            <person name="Kohara Y."/>
            <person name="Fujiyama A."/>
            <person name="Anterola A."/>
            <person name="Aoki S."/>
            <person name="Ashton N."/>
            <person name="Barbazuk W.B."/>
            <person name="Barker E."/>
            <person name="Bennetzen J."/>
            <person name="Bezanilla M."/>
            <person name="Blankenship R."/>
            <person name="Cho S.H."/>
            <person name="Dutcher S."/>
            <person name="Estelle M."/>
            <person name="Fawcett J.A."/>
            <person name="Gundlach H."/>
            <person name="Hanada K."/>
            <person name="Heyl A."/>
            <person name="Hicks K.A."/>
            <person name="Hugh J."/>
            <person name="Lohr M."/>
            <person name="Mayer K."/>
            <person name="Melkozernov A."/>
            <person name="Murata T."/>
            <person name="Nelson D."/>
            <person name="Pils B."/>
            <person name="Prigge M."/>
            <person name="Reiss B."/>
            <person name="Renner T."/>
            <person name="Rombauts S."/>
            <person name="Rushton P."/>
            <person name="Sanderfoot A."/>
            <person name="Schween G."/>
            <person name="Shiu S.-H."/>
            <person name="Stueber K."/>
            <person name="Theodoulou F.L."/>
            <person name="Tu H."/>
            <person name="Van de Peer Y."/>
            <person name="Verrier P.J."/>
            <person name="Waters E."/>
            <person name="Wood A."/>
            <person name="Yang L."/>
            <person name="Cove D."/>
            <person name="Cuming A."/>
            <person name="Hasebe M."/>
            <person name="Lucas S."/>
            <person name="Mishler D.B."/>
            <person name="Reski R."/>
            <person name="Grigoriev I."/>
            <person name="Quatrano R.S."/>
            <person name="Boore J.L."/>
        </authorList>
    </citation>
    <scope>NUCLEOTIDE SEQUENCE [LARGE SCALE GENOMIC DNA]</scope>
    <source>
        <strain evidence="19 20">cv. Gransden 2004</strain>
    </source>
</reference>
<dbReference type="InterPro" id="IPR018303">
    <property type="entry name" value="ATPase_P-typ_P_site"/>
</dbReference>
<evidence type="ECO:0000256" key="7">
    <source>
        <dbReference type="ARBA" id="ARBA00022741"/>
    </source>
</evidence>
<dbReference type="GO" id="GO:0016887">
    <property type="term" value="F:ATP hydrolysis activity"/>
    <property type="evidence" value="ECO:0007669"/>
    <property type="project" value="InterPro"/>
</dbReference>
<evidence type="ECO:0000256" key="4">
    <source>
        <dbReference type="ARBA" id="ARBA00022568"/>
    </source>
</evidence>
<keyword evidence="13 16" id="KW-0406">Ion transport</keyword>
<dbReference type="PRINTS" id="PR00119">
    <property type="entry name" value="CATATPASE"/>
</dbReference>
<organism evidence="18">
    <name type="scientific">Physcomitrium patens</name>
    <name type="common">Spreading-leaved earth moss</name>
    <name type="synonym">Physcomitrella patens</name>
    <dbReference type="NCBI Taxonomy" id="3218"/>
    <lineage>
        <taxon>Eukaryota</taxon>
        <taxon>Viridiplantae</taxon>
        <taxon>Streptophyta</taxon>
        <taxon>Embryophyta</taxon>
        <taxon>Bryophyta</taxon>
        <taxon>Bryophytina</taxon>
        <taxon>Bryopsida</taxon>
        <taxon>Funariidae</taxon>
        <taxon>Funariales</taxon>
        <taxon>Funariaceae</taxon>
        <taxon>Physcomitrium</taxon>
    </lineage>
</organism>
<dbReference type="InterPro" id="IPR023298">
    <property type="entry name" value="ATPase_P-typ_TM_dom_sf"/>
</dbReference>
<dbReference type="InterPro" id="IPR023214">
    <property type="entry name" value="HAD_sf"/>
</dbReference>
<feature type="domain" description="Cation-transporting P-type ATPase C-terminal" evidence="17">
    <location>
        <begin position="520"/>
        <end position="702"/>
    </location>
</feature>
<dbReference type="NCBIfam" id="TIGR01494">
    <property type="entry name" value="ATPase_P-type"/>
    <property type="match status" value="1"/>
</dbReference>
<accession>A0A2K1JIB3</accession>
<keyword evidence="20" id="KW-1185">Reference proteome</keyword>
<dbReference type="GO" id="GO:0005388">
    <property type="term" value="F:P-type calcium transporter activity"/>
    <property type="evidence" value="ECO:0007669"/>
    <property type="project" value="UniProtKB-EC"/>
</dbReference>
<dbReference type="EC" id="7.2.2.10" evidence="16"/>
<comment type="similarity">
    <text evidence="2 16">Belongs to the cation transport ATPase (P-type) (TC 3.A.3) family. Type IIB subfamily.</text>
</comment>
<evidence type="ECO:0000256" key="9">
    <source>
        <dbReference type="ARBA" id="ARBA00022840"/>
    </source>
</evidence>
<keyword evidence="8 16" id="KW-0106">Calcium</keyword>
<evidence type="ECO:0000313" key="18">
    <source>
        <dbReference type="EMBL" id="PNR41302.1"/>
    </source>
</evidence>
<feature type="transmembrane region" description="Helical" evidence="16">
    <location>
        <begin position="32"/>
        <end position="54"/>
    </location>
</feature>
<dbReference type="FunFam" id="1.20.1110.10:FF:000039">
    <property type="entry name" value="Calcium-transporting ATPase"/>
    <property type="match status" value="1"/>
</dbReference>
<dbReference type="Gramene" id="Pp3c14_19110V3.1">
    <property type="protein sequence ID" value="Pp3c14_19110V3.1"/>
    <property type="gene ID" value="Pp3c14_19110"/>
</dbReference>
<evidence type="ECO:0000256" key="11">
    <source>
        <dbReference type="ARBA" id="ARBA00022967"/>
    </source>
</evidence>
<comment type="subcellular location">
    <subcellularLocation>
        <location evidence="1 16">Membrane</location>
        <topology evidence="1 16">Multi-pass membrane protein</topology>
    </subcellularLocation>
</comment>
<keyword evidence="7 16" id="KW-0547">Nucleotide-binding</keyword>
<feature type="transmembrane region" description="Helical" evidence="16">
    <location>
        <begin position="94"/>
        <end position="114"/>
    </location>
</feature>
<dbReference type="InterPro" id="IPR001757">
    <property type="entry name" value="P_typ_ATPase"/>
</dbReference>
<dbReference type="SUPFAM" id="SSF56784">
    <property type="entry name" value="HAD-like"/>
    <property type="match status" value="1"/>
</dbReference>
<dbReference type="SUPFAM" id="SSF81660">
    <property type="entry name" value="Metal cation-transporting ATPase, ATP-binding domain N"/>
    <property type="match status" value="1"/>
</dbReference>
<dbReference type="GO" id="GO:0005524">
    <property type="term" value="F:ATP binding"/>
    <property type="evidence" value="ECO:0007669"/>
    <property type="project" value="UniProtKB-KW"/>
</dbReference>
<dbReference type="InterPro" id="IPR023299">
    <property type="entry name" value="ATPase_P-typ_cyto_dom_N"/>
</dbReference>
<dbReference type="PaxDb" id="3218-PP1S34_48V6.1"/>
<gene>
    <name evidence="18" type="ORF">PHYPA_018705</name>
</gene>
<keyword evidence="4 16" id="KW-0109">Calcium transport</keyword>
<evidence type="ECO:0000256" key="10">
    <source>
        <dbReference type="ARBA" id="ARBA00022842"/>
    </source>
</evidence>
<evidence type="ECO:0000256" key="8">
    <source>
        <dbReference type="ARBA" id="ARBA00022837"/>
    </source>
</evidence>
<dbReference type="InterPro" id="IPR006068">
    <property type="entry name" value="ATPase_P-typ_cation-transptr_C"/>
</dbReference>
<evidence type="ECO:0000256" key="3">
    <source>
        <dbReference type="ARBA" id="ARBA00022448"/>
    </source>
</evidence>
<dbReference type="Gene3D" id="1.20.1110.10">
    <property type="entry name" value="Calcium-transporting ATPase, transmembrane domain"/>
    <property type="match status" value="2"/>
</dbReference>
<dbReference type="InterPro" id="IPR006408">
    <property type="entry name" value="P-type_ATPase_IIB"/>
</dbReference>
<evidence type="ECO:0000259" key="17">
    <source>
        <dbReference type="Pfam" id="PF00689"/>
    </source>
</evidence>
<reference evidence="18 20" key="2">
    <citation type="journal article" date="2018" name="Plant J.">
        <title>The Physcomitrella patens chromosome-scale assembly reveals moss genome structure and evolution.</title>
        <authorList>
            <person name="Lang D."/>
            <person name="Ullrich K.K."/>
            <person name="Murat F."/>
            <person name="Fuchs J."/>
            <person name="Jenkins J."/>
            <person name="Haas F.B."/>
            <person name="Piednoel M."/>
            <person name="Gundlach H."/>
            <person name="Van Bel M."/>
            <person name="Meyberg R."/>
            <person name="Vives C."/>
            <person name="Morata J."/>
            <person name="Symeonidi A."/>
            <person name="Hiss M."/>
            <person name="Muchero W."/>
            <person name="Kamisugi Y."/>
            <person name="Saleh O."/>
            <person name="Blanc G."/>
            <person name="Decker E.L."/>
            <person name="van Gessel N."/>
            <person name="Grimwood J."/>
            <person name="Hayes R.D."/>
            <person name="Graham S.W."/>
            <person name="Gunter L.E."/>
            <person name="McDaniel S.F."/>
            <person name="Hoernstein S.N.W."/>
            <person name="Larsson A."/>
            <person name="Li F.W."/>
            <person name="Perroud P.F."/>
            <person name="Phillips J."/>
            <person name="Ranjan P."/>
            <person name="Rokshar D.S."/>
            <person name="Rothfels C.J."/>
            <person name="Schneider L."/>
            <person name="Shu S."/>
            <person name="Stevenson D.W."/>
            <person name="Thummler F."/>
            <person name="Tillich M."/>
            <person name="Villarreal Aguilar J.C."/>
            <person name="Widiez T."/>
            <person name="Wong G.K."/>
            <person name="Wymore A."/>
            <person name="Zhang Y."/>
            <person name="Zimmer A.D."/>
            <person name="Quatrano R.S."/>
            <person name="Mayer K.F.X."/>
            <person name="Goodstein D."/>
            <person name="Casacuberta J.M."/>
            <person name="Vandepoele K."/>
            <person name="Reski R."/>
            <person name="Cuming A.C."/>
            <person name="Tuskan G.A."/>
            <person name="Maumus F."/>
            <person name="Salse J."/>
            <person name="Schmutz J."/>
            <person name="Rensing S.A."/>
        </authorList>
    </citation>
    <scope>NUCLEOTIDE SEQUENCE [LARGE SCALE GENOMIC DNA]</scope>
    <source>
        <strain evidence="19 20">cv. Gransden 2004</strain>
    </source>
</reference>
<dbReference type="GO" id="GO:0046872">
    <property type="term" value="F:metal ion binding"/>
    <property type="evidence" value="ECO:0007669"/>
    <property type="project" value="UniProtKB-KW"/>
</dbReference>
<dbReference type="SFLD" id="SFLDS00003">
    <property type="entry name" value="Haloacid_Dehalogenase"/>
    <property type="match status" value="1"/>
</dbReference>
<evidence type="ECO:0000313" key="20">
    <source>
        <dbReference type="Proteomes" id="UP000006727"/>
    </source>
</evidence>
<dbReference type="PRINTS" id="PR00121">
    <property type="entry name" value="NAKATPASE"/>
</dbReference>
<evidence type="ECO:0000313" key="19">
    <source>
        <dbReference type="EnsemblPlants" id="Pp3c14_19110V3.1"/>
    </source>
</evidence>
<dbReference type="SFLD" id="SFLDF00027">
    <property type="entry name" value="p-type_atpase"/>
    <property type="match status" value="1"/>
</dbReference>
<reference evidence="19" key="3">
    <citation type="submission" date="2020-12" db="UniProtKB">
        <authorList>
            <consortium name="EnsemblPlants"/>
        </authorList>
    </citation>
    <scope>IDENTIFICATION</scope>
</reference>
<keyword evidence="12 16" id="KW-1133">Transmembrane helix</keyword>
<keyword evidence="3 16" id="KW-0813">Transport</keyword>
<dbReference type="SFLD" id="SFLDG00002">
    <property type="entry name" value="C1.7:_P-type_atpase_like"/>
    <property type="match status" value="1"/>
</dbReference>
<evidence type="ECO:0000256" key="15">
    <source>
        <dbReference type="ARBA" id="ARBA00048694"/>
    </source>
</evidence>
<evidence type="ECO:0000256" key="1">
    <source>
        <dbReference type="ARBA" id="ARBA00004141"/>
    </source>
</evidence>
<evidence type="ECO:0000256" key="12">
    <source>
        <dbReference type="ARBA" id="ARBA00022989"/>
    </source>
</evidence>
<evidence type="ECO:0000256" key="14">
    <source>
        <dbReference type="ARBA" id="ARBA00023136"/>
    </source>
</evidence>
<dbReference type="EMBL" id="ABEU02000014">
    <property type="protein sequence ID" value="PNR41302.1"/>
    <property type="molecule type" value="Genomic_DNA"/>
</dbReference>
<dbReference type="Pfam" id="PF13246">
    <property type="entry name" value="Cation_ATPase"/>
    <property type="match status" value="1"/>
</dbReference>
<name>A0A2K1JIB3_PHYPA</name>
<proteinExistence type="inferred from homology"/>
<evidence type="ECO:0000256" key="16">
    <source>
        <dbReference type="RuleBase" id="RU361146"/>
    </source>
</evidence>
<dbReference type="GO" id="GO:0016020">
    <property type="term" value="C:membrane"/>
    <property type="evidence" value="ECO:0007669"/>
    <property type="project" value="UniProtKB-SubCell"/>
</dbReference>
<dbReference type="Proteomes" id="UP000006727">
    <property type="component" value="Chromosome 14"/>
</dbReference>
<comment type="catalytic activity">
    <reaction evidence="15 16">
        <text>Ca(2+)(in) + ATP + H2O = Ca(2+)(out) + ADP + phosphate + H(+)</text>
        <dbReference type="Rhea" id="RHEA:18105"/>
        <dbReference type="ChEBI" id="CHEBI:15377"/>
        <dbReference type="ChEBI" id="CHEBI:15378"/>
        <dbReference type="ChEBI" id="CHEBI:29108"/>
        <dbReference type="ChEBI" id="CHEBI:30616"/>
        <dbReference type="ChEBI" id="CHEBI:43474"/>
        <dbReference type="ChEBI" id="CHEBI:456216"/>
        <dbReference type="EC" id="7.2.2.10"/>
    </reaction>
</comment>
<evidence type="ECO:0000256" key="13">
    <source>
        <dbReference type="ARBA" id="ARBA00023065"/>
    </source>
</evidence>
<sequence>MIMISFCMRYFPIFRRILQERLNSLATTVGKVGVSFAVVVFIVLVCRFLAVVDFKNFSGSDGKQFVDYFAIAVTIVVVAVPEGLPLAVTLTEDHVVALARFGVGDTFNVVLLLNRLAYSMAKMMDDRALVRHLSACETMGSATAICSDKTGTLTMNLMTVVTNWICGQLRTSTSIDQEVNTQVTEIIFQSVCLNSNGNVFFPKGGGPPEVSGSPTEQAVLSWGVKLGAKFDEVKKSCTVKGVETFNSTKKKMGVCFSTQEGKTYVHWKGAAEIVLDFCSKILQPDGTMIPLDPEKELTSEEVAGLTPERIKENGLPEGDLTCIAIVGIKDPCRPGVPEAVARSQIQVRMVTGDNIHTAKAIAIECGILTPNGIAVEGKDFRVMTVEEQCELLPNVDVGNVDDYIDTSQVMARSSPTDKHTLVKRLLEMGEIVAVTGDGTNDAPALHEASIGLAMGIAGTEVAKESSDIIILDDNFASIVKVVRWGRSIYVNIQKFIQFQTTVNGVALLLNFITALASGEAPLTAVQLLWVNLIMDTLGALALATEPPTEILMQRPPIPSTTPLITNVMWRNIVGQTLYQLSMLLVLHFKGYEILGLHDETWNPVTEKTEREEELQTIIFNAFVFCQIFNEINARKPDAMNVFEGLYNNHLFLYVTLFTCIMQCLCFGGLRCQALIVEFAGDFASTVGLNWQMWILCVCLGLLRVEDYCSMPFAAAVKLIPVPDEPFHTYLFFWRAQEHHIVLSEGGAITAVLVGQKGNDEGVQYPEGTKFLEAVIGGETVRVPMPTYPSPYPPPTEPFFSRLRYAFFPNTHAKAPSATRAAQVPKPGVAWSDKK</sequence>
<protein>
    <recommendedName>
        <fullName evidence="16">Calcium-transporting ATPase</fullName>
        <ecNumber evidence="16">7.2.2.10</ecNumber>
    </recommendedName>
</protein>
<dbReference type="FunFam" id="3.40.50.1000:FF:000001">
    <property type="entry name" value="Phospholipid-transporting ATPase IC"/>
    <property type="match status" value="1"/>
</dbReference>
<comment type="caution">
    <text evidence="16">Lacks conserved residue(s) required for the propagation of feature annotation.</text>
</comment>
<dbReference type="EnsemblPlants" id="Pp3c14_19110V3.1">
    <property type="protein sequence ID" value="Pp3c14_19110V3.1"/>
    <property type="gene ID" value="Pp3c14_19110"/>
</dbReference>
<dbReference type="NCBIfam" id="TIGR01517">
    <property type="entry name" value="ATPase-IIB_Ca"/>
    <property type="match status" value="1"/>
</dbReference>
<keyword evidence="9 16" id="KW-0067">ATP-binding</keyword>
<evidence type="ECO:0000256" key="2">
    <source>
        <dbReference type="ARBA" id="ARBA00006124"/>
    </source>
</evidence>
<dbReference type="Gene3D" id="3.40.50.1000">
    <property type="entry name" value="HAD superfamily/HAD-like"/>
    <property type="match status" value="1"/>
</dbReference>
<keyword evidence="10" id="KW-0460">Magnesium</keyword>
<feature type="transmembrane region" description="Helical" evidence="16">
    <location>
        <begin position="66"/>
        <end position="88"/>
    </location>
</feature>
<dbReference type="InterPro" id="IPR044492">
    <property type="entry name" value="P_typ_ATPase_HD_dom"/>
</dbReference>
<dbReference type="AlphaFoldDB" id="A0A2K1JIB3"/>
<dbReference type="PANTHER" id="PTHR24093:SF504">
    <property type="entry name" value="CALCIUM-TRANSPORTING ATPASE"/>
    <property type="match status" value="1"/>
</dbReference>
<keyword evidence="11" id="KW-1278">Translocase</keyword>
<comment type="function">
    <text evidence="16">Catalyzes the hydrolysis of ATP coupled with the transport of calcium.</text>
</comment>
<keyword evidence="6" id="KW-0479">Metal-binding</keyword>
<dbReference type="PANTHER" id="PTHR24093">
    <property type="entry name" value="CATION TRANSPORTING ATPASE"/>
    <property type="match status" value="1"/>
</dbReference>
<keyword evidence="5 16" id="KW-0812">Transmembrane</keyword>
<keyword evidence="14 16" id="KW-0472">Membrane</keyword>
<dbReference type="SUPFAM" id="SSF81665">
    <property type="entry name" value="Calcium ATPase, transmembrane domain M"/>
    <property type="match status" value="1"/>
</dbReference>
<evidence type="ECO:0000256" key="5">
    <source>
        <dbReference type="ARBA" id="ARBA00022692"/>
    </source>
</evidence>
<dbReference type="InterPro" id="IPR036412">
    <property type="entry name" value="HAD-like_sf"/>
</dbReference>